<name>A0A5C6ELE0_9BACT</name>
<dbReference type="NCBIfam" id="TIGR04294">
    <property type="entry name" value="pre_pil_HX9DG"/>
    <property type="match status" value="1"/>
</dbReference>
<dbReference type="EMBL" id="SJPW01000006">
    <property type="protein sequence ID" value="TWU48927.1"/>
    <property type="molecule type" value="Genomic_DNA"/>
</dbReference>
<dbReference type="AlphaFoldDB" id="A0A5C6ELE0"/>
<evidence type="ECO:0000259" key="2">
    <source>
        <dbReference type="Pfam" id="PF07596"/>
    </source>
</evidence>
<dbReference type="InterPro" id="IPR011453">
    <property type="entry name" value="DUF1559"/>
</dbReference>
<proteinExistence type="predicted"/>
<dbReference type="InterPro" id="IPR012902">
    <property type="entry name" value="N_methyl_site"/>
</dbReference>
<feature type="region of interest" description="Disordered" evidence="1">
    <location>
        <begin position="393"/>
        <end position="412"/>
    </location>
</feature>
<protein>
    <recommendedName>
        <fullName evidence="2">DUF1559 domain-containing protein</fullName>
    </recommendedName>
</protein>
<comment type="caution">
    <text evidence="3">The sequence shown here is derived from an EMBL/GenBank/DDBJ whole genome shotgun (WGS) entry which is preliminary data.</text>
</comment>
<feature type="domain" description="DUF1559" evidence="2">
    <location>
        <begin position="56"/>
        <end position="390"/>
    </location>
</feature>
<gene>
    <name evidence="3" type="ORF">Poly51_48310</name>
</gene>
<dbReference type="Pfam" id="PF07596">
    <property type="entry name" value="SBP_bac_10"/>
    <property type="match status" value="1"/>
</dbReference>
<evidence type="ECO:0000313" key="4">
    <source>
        <dbReference type="Proteomes" id="UP000318288"/>
    </source>
</evidence>
<accession>A0A5C6ELE0</accession>
<reference evidence="3 4" key="1">
    <citation type="submission" date="2019-02" db="EMBL/GenBank/DDBJ databases">
        <title>Deep-cultivation of Planctomycetes and their phenomic and genomic characterization uncovers novel biology.</title>
        <authorList>
            <person name="Wiegand S."/>
            <person name="Jogler M."/>
            <person name="Boedeker C."/>
            <person name="Pinto D."/>
            <person name="Vollmers J."/>
            <person name="Rivas-Marin E."/>
            <person name="Kohn T."/>
            <person name="Peeters S.H."/>
            <person name="Heuer A."/>
            <person name="Rast P."/>
            <person name="Oberbeckmann S."/>
            <person name="Bunk B."/>
            <person name="Jeske O."/>
            <person name="Meyerdierks A."/>
            <person name="Storesund J.E."/>
            <person name="Kallscheuer N."/>
            <person name="Luecker S."/>
            <person name="Lage O.M."/>
            <person name="Pohl T."/>
            <person name="Merkel B.J."/>
            <person name="Hornburger P."/>
            <person name="Mueller R.-W."/>
            <person name="Bruemmer F."/>
            <person name="Labrenz M."/>
            <person name="Spormann A.M."/>
            <person name="Op Den Camp H."/>
            <person name="Overmann J."/>
            <person name="Amann R."/>
            <person name="Jetten M.S.M."/>
            <person name="Mascher T."/>
            <person name="Medema M.H."/>
            <person name="Devos D.P."/>
            <person name="Kaster A.-K."/>
            <person name="Ovreas L."/>
            <person name="Rohde M."/>
            <person name="Galperin M.Y."/>
            <person name="Jogler C."/>
        </authorList>
    </citation>
    <scope>NUCLEOTIDE SEQUENCE [LARGE SCALE GENOMIC DNA]</scope>
    <source>
        <strain evidence="3 4">Poly51</strain>
    </source>
</reference>
<dbReference type="Pfam" id="PF07963">
    <property type="entry name" value="N_methyl"/>
    <property type="match status" value="1"/>
</dbReference>
<sequence>MVPPSKIIKCRLRIRKSGAVNLMKKVVRFRAFTLVELLVVIAIVGVLVGLLLPAVQAAREAARRMSCGNNFKQLGLAIHNYHSAFKNLPKQMGGTFFAGPLMGGGIPGPTPQQAGGHNGNELSAFPGLLPFMEQQPLWEKISNVYPVTVGAPGTFYAPMGPHPNVSLADQQAHRYEPWMTEIALLRCPSDPGVGLPAFGRTNYSFCVGDAVQQTNVGPEDPVGRITSTTALRTRESCRGVFVNRKVMSFNNISDGLSNTIAMGEIITDLGDGDSRSQVAASDVELRTNPNYCSVFLDTSRPRFWIPGTPEAGADSTNRRGHKWACGRVGYTGFQTILPPNRQSCTWNSSFDSITDLLDEGVLSAASRHPGGAHAMMSDGAVRFVTDSIDAGDGSHGSVRENGTVMDPTLPTVPGSKSPYGLWGSLGSRASGEAIASEF</sequence>
<dbReference type="InterPro" id="IPR027558">
    <property type="entry name" value="Pre_pil_HX9DG_C"/>
</dbReference>
<dbReference type="PANTHER" id="PTHR30093">
    <property type="entry name" value="GENERAL SECRETION PATHWAY PROTEIN G"/>
    <property type="match status" value="1"/>
</dbReference>
<organism evidence="3 4">
    <name type="scientific">Rubripirellula tenax</name>
    <dbReference type="NCBI Taxonomy" id="2528015"/>
    <lineage>
        <taxon>Bacteria</taxon>
        <taxon>Pseudomonadati</taxon>
        <taxon>Planctomycetota</taxon>
        <taxon>Planctomycetia</taxon>
        <taxon>Pirellulales</taxon>
        <taxon>Pirellulaceae</taxon>
        <taxon>Rubripirellula</taxon>
    </lineage>
</organism>
<evidence type="ECO:0000256" key="1">
    <source>
        <dbReference type="SAM" id="MobiDB-lite"/>
    </source>
</evidence>
<dbReference type="SUPFAM" id="SSF54523">
    <property type="entry name" value="Pili subunits"/>
    <property type="match status" value="1"/>
</dbReference>
<dbReference type="InterPro" id="IPR045584">
    <property type="entry name" value="Pilin-like"/>
</dbReference>
<dbReference type="Gene3D" id="3.30.700.10">
    <property type="entry name" value="Glycoprotein, Type 4 Pilin"/>
    <property type="match status" value="1"/>
</dbReference>
<dbReference type="NCBIfam" id="TIGR02532">
    <property type="entry name" value="IV_pilin_GFxxxE"/>
    <property type="match status" value="1"/>
</dbReference>
<keyword evidence="4" id="KW-1185">Reference proteome</keyword>
<dbReference type="PANTHER" id="PTHR30093:SF2">
    <property type="entry name" value="TYPE II SECRETION SYSTEM PROTEIN H"/>
    <property type="match status" value="1"/>
</dbReference>
<dbReference type="Proteomes" id="UP000318288">
    <property type="component" value="Unassembled WGS sequence"/>
</dbReference>
<evidence type="ECO:0000313" key="3">
    <source>
        <dbReference type="EMBL" id="TWU48927.1"/>
    </source>
</evidence>